<dbReference type="SUPFAM" id="SSF109854">
    <property type="entry name" value="DinB/YfiT-like putative metalloenzymes"/>
    <property type="match status" value="1"/>
</dbReference>
<evidence type="ECO:0000313" key="2">
    <source>
        <dbReference type="Proteomes" id="UP001597497"/>
    </source>
</evidence>
<dbReference type="RefSeq" id="WP_379930993.1">
    <property type="nucleotide sequence ID" value="NZ_JBHUMM010000043.1"/>
</dbReference>
<dbReference type="InterPro" id="IPR011466">
    <property type="entry name" value="DUF1572"/>
</dbReference>
<dbReference type="InterPro" id="IPR034660">
    <property type="entry name" value="DinB/YfiT-like"/>
</dbReference>
<sequence length="178" mass="20400">MSLGQEYLKVVQERFRSVKDLGDKTIAQLSESELRFRTSEASNSIALIVKHMSGNMVSRWTDFLTTDGEKPTRKRDEEFEDTLTTKADVLACWEQGWKVLLDTLSQLREADLLATVYIRSEPHTVMEAIERQVAHYGYHVGQIVWIGKQIKGDSWHTLSIAKGESAAYLEQKQNEHRS</sequence>
<comment type="caution">
    <text evidence="1">The sequence shown here is derived from an EMBL/GenBank/DDBJ whole genome shotgun (WGS) entry which is preliminary data.</text>
</comment>
<proteinExistence type="predicted"/>
<dbReference type="EMBL" id="JBHUMM010000043">
    <property type="protein sequence ID" value="MFD2673392.1"/>
    <property type="molecule type" value="Genomic_DNA"/>
</dbReference>
<organism evidence="1 2">
    <name type="scientific">Marinicrinis sediminis</name>
    <dbReference type="NCBI Taxonomy" id="1652465"/>
    <lineage>
        <taxon>Bacteria</taxon>
        <taxon>Bacillati</taxon>
        <taxon>Bacillota</taxon>
        <taxon>Bacilli</taxon>
        <taxon>Bacillales</taxon>
        <taxon>Paenibacillaceae</taxon>
    </lineage>
</organism>
<gene>
    <name evidence="1" type="ORF">ACFSUC_17615</name>
</gene>
<protein>
    <submittedName>
        <fullName evidence="1">DUF1572 family protein</fullName>
    </submittedName>
</protein>
<dbReference type="Gene3D" id="1.20.120.450">
    <property type="entry name" value="dinb family like domain"/>
    <property type="match status" value="1"/>
</dbReference>
<name>A0ABW5RH49_9BACL</name>
<dbReference type="Proteomes" id="UP001597497">
    <property type="component" value="Unassembled WGS sequence"/>
</dbReference>
<keyword evidence="2" id="KW-1185">Reference proteome</keyword>
<evidence type="ECO:0000313" key="1">
    <source>
        <dbReference type="EMBL" id="MFD2673392.1"/>
    </source>
</evidence>
<reference evidence="2" key="1">
    <citation type="journal article" date="2019" name="Int. J. Syst. Evol. Microbiol.">
        <title>The Global Catalogue of Microorganisms (GCM) 10K type strain sequencing project: providing services to taxonomists for standard genome sequencing and annotation.</title>
        <authorList>
            <consortium name="The Broad Institute Genomics Platform"/>
            <consortium name="The Broad Institute Genome Sequencing Center for Infectious Disease"/>
            <person name="Wu L."/>
            <person name="Ma J."/>
        </authorList>
    </citation>
    <scope>NUCLEOTIDE SEQUENCE [LARGE SCALE GENOMIC DNA]</scope>
    <source>
        <strain evidence="2">KCTC 33676</strain>
    </source>
</reference>
<accession>A0ABW5RH49</accession>
<dbReference type="Pfam" id="PF07609">
    <property type="entry name" value="DUF1572"/>
    <property type="match status" value="1"/>
</dbReference>